<dbReference type="Gene3D" id="1.50.10.10">
    <property type="match status" value="1"/>
</dbReference>
<dbReference type="SUPFAM" id="SSF81296">
    <property type="entry name" value="E set domains"/>
    <property type="match status" value="1"/>
</dbReference>
<keyword evidence="2 8" id="KW-0378">Hydrolase</keyword>
<reference evidence="8 9" key="1">
    <citation type="submission" date="2018-02" db="EMBL/GenBank/DDBJ databases">
        <title>Solimicrobium silvestre gen. nov., sp. nov., isolated from alpine forest soil.</title>
        <authorList>
            <person name="Margesin R."/>
            <person name="Albuquerque L."/>
            <person name="Zhang D.-C."/>
            <person name="Froufe H.J.C."/>
            <person name="Severino R."/>
            <person name="Roxo I."/>
            <person name="Egas C."/>
            <person name="Da Costa M.S."/>
        </authorList>
    </citation>
    <scope>NUCLEOTIDE SEQUENCE [LARGE SCALE GENOMIC DNA]</scope>
    <source>
        <strain evidence="8 9">S20-91</strain>
    </source>
</reference>
<dbReference type="EMBL" id="PUGF01000013">
    <property type="protein sequence ID" value="PRC92478.1"/>
    <property type="molecule type" value="Genomic_DNA"/>
</dbReference>
<dbReference type="Proteomes" id="UP000237839">
    <property type="component" value="Unassembled WGS sequence"/>
</dbReference>
<accession>A0A2S9GXP2</accession>
<dbReference type="OrthoDB" id="9808897at2"/>
<dbReference type="InterPro" id="IPR001701">
    <property type="entry name" value="Glyco_hydro_9"/>
</dbReference>
<keyword evidence="4" id="KW-0326">Glycosidase</keyword>
<feature type="domain" description="Glycoside hydrolase family 9" evidence="6">
    <location>
        <begin position="137"/>
        <end position="642"/>
    </location>
</feature>
<protein>
    <submittedName>
        <fullName evidence="8">Glycosyl hydrolase family 9</fullName>
    </submittedName>
</protein>
<dbReference type="InterPro" id="IPR004197">
    <property type="entry name" value="Cellulase_Ig-like"/>
</dbReference>
<dbReference type="Gene3D" id="2.60.40.10">
    <property type="entry name" value="Immunoglobulins"/>
    <property type="match status" value="1"/>
</dbReference>
<evidence type="ECO:0000256" key="1">
    <source>
        <dbReference type="ARBA" id="ARBA00007072"/>
    </source>
</evidence>
<feature type="domain" description="Cellulase Ig-like" evidence="7">
    <location>
        <begin position="45"/>
        <end position="119"/>
    </location>
</feature>
<comment type="similarity">
    <text evidence="1">Belongs to the glycosyl hydrolase 9 (cellulase E) family.</text>
</comment>
<keyword evidence="3" id="KW-0119">Carbohydrate metabolism</keyword>
<evidence type="ECO:0000256" key="2">
    <source>
        <dbReference type="ARBA" id="ARBA00022801"/>
    </source>
</evidence>
<dbReference type="InterPro" id="IPR008928">
    <property type="entry name" value="6-hairpin_glycosidase_sf"/>
</dbReference>
<dbReference type="InterPro" id="IPR012341">
    <property type="entry name" value="6hp_glycosidase-like_sf"/>
</dbReference>
<keyword evidence="5" id="KW-0624">Polysaccharide degradation</keyword>
<dbReference type="InterPro" id="IPR013783">
    <property type="entry name" value="Ig-like_fold"/>
</dbReference>
<dbReference type="GO" id="GO:0008810">
    <property type="term" value="F:cellulase activity"/>
    <property type="evidence" value="ECO:0007669"/>
    <property type="project" value="InterPro"/>
</dbReference>
<dbReference type="AlphaFoldDB" id="A0A2S9GXP2"/>
<dbReference type="GO" id="GO:0000272">
    <property type="term" value="P:polysaccharide catabolic process"/>
    <property type="evidence" value="ECO:0007669"/>
    <property type="project" value="UniProtKB-KW"/>
</dbReference>
<evidence type="ECO:0000259" key="7">
    <source>
        <dbReference type="Pfam" id="PF02927"/>
    </source>
</evidence>
<evidence type="ECO:0000256" key="5">
    <source>
        <dbReference type="ARBA" id="ARBA00023326"/>
    </source>
</evidence>
<dbReference type="CDD" id="cd02850">
    <property type="entry name" value="E_set_Cellulase_N"/>
    <property type="match status" value="1"/>
</dbReference>
<gene>
    <name evidence="8" type="ORF">S2091_2853</name>
</gene>
<dbReference type="RefSeq" id="WP_105532600.1">
    <property type="nucleotide sequence ID" value="NZ_PUGF01000013.1"/>
</dbReference>
<evidence type="ECO:0000259" key="6">
    <source>
        <dbReference type="Pfam" id="PF00759"/>
    </source>
</evidence>
<organism evidence="8 9">
    <name type="scientific">Solimicrobium silvestre</name>
    <dbReference type="NCBI Taxonomy" id="2099400"/>
    <lineage>
        <taxon>Bacteria</taxon>
        <taxon>Pseudomonadati</taxon>
        <taxon>Pseudomonadota</taxon>
        <taxon>Betaproteobacteria</taxon>
        <taxon>Burkholderiales</taxon>
        <taxon>Oxalobacteraceae</taxon>
        <taxon>Solimicrobium</taxon>
    </lineage>
</organism>
<name>A0A2S9GXP2_9BURK</name>
<dbReference type="Pfam" id="PF00759">
    <property type="entry name" value="Glyco_hydro_9"/>
    <property type="match status" value="1"/>
</dbReference>
<dbReference type="SUPFAM" id="SSF48208">
    <property type="entry name" value="Six-hairpin glycosidases"/>
    <property type="match status" value="1"/>
</dbReference>
<keyword evidence="9" id="KW-1185">Reference proteome</keyword>
<proteinExistence type="inferred from homology"/>
<sequence>MKLQNNKYESAHRYAPEKFHIKIGKVIGFCMLCAALPAWAVTGYLRINQVGYETDVAAQAYLMTSSPVSDVSFHVINSSGDTVTSGTVGAKTGTWGSYTVYPVNFTVADSGKYSISVSGPVSTSSPVFTVDTSTNLYSQALVNTLSFYQNQRDGSNFIPSALRTAAGHLNDANATVYKTPPITNDNITAKLSPTGQKINAEGGWWDAGDYLKFVQTHSYTVALMLTGVRDFPNQMGAGSAKSNFTSEAEFGLNWLQQMWDDSTQTLYYQVGIGTDFTVNSDVSDHDLWRLPQVDDNYVPPSATGLTVAQIPYIRNRPVFVSGPAGSKISPNLAGRLAADFALCYQVFKLSNPSYANKCLLEAEHVFALANTSPGTLLTVAPYDFYPETEWRDDMELGATELYFALQAGSLPAGLPVTNASYYLTQAANWAHAYITGPNDQADTLNLYDTSGLAHFELYRAIGMAGKPTLAVTQAALLSDLSSQMSTSVSQSGDPFGSPIGWKNGDTASHVSGLSVMASEYGYLTNSSSYTTDANRWAGNLLGANAWGVSFIVGDGTTFPNCIQHQVANISGSMNGKGNVLAGAVVEGPTNTASSGSLPGMVACPANGVDIYAKFNASGAVYRDNMQSYATNEPAIDLTAASMLMFAWQIAGAPNGTP</sequence>
<evidence type="ECO:0000313" key="8">
    <source>
        <dbReference type="EMBL" id="PRC92478.1"/>
    </source>
</evidence>
<evidence type="ECO:0000256" key="3">
    <source>
        <dbReference type="ARBA" id="ARBA00023277"/>
    </source>
</evidence>
<evidence type="ECO:0000256" key="4">
    <source>
        <dbReference type="ARBA" id="ARBA00023295"/>
    </source>
</evidence>
<dbReference type="InterPro" id="IPR014756">
    <property type="entry name" value="Ig_E-set"/>
</dbReference>
<evidence type="ECO:0000313" key="9">
    <source>
        <dbReference type="Proteomes" id="UP000237839"/>
    </source>
</evidence>
<comment type="caution">
    <text evidence="8">The sequence shown here is derived from an EMBL/GenBank/DDBJ whole genome shotgun (WGS) entry which is preliminary data.</text>
</comment>
<dbReference type="Pfam" id="PF02927">
    <property type="entry name" value="CelD_N"/>
    <property type="match status" value="1"/>
</dbReference>
<dbReference type="PANTHER" id="PTHR22298">
    <property type="entry name" value="ENDO-1,4-BETA-GLUCANASE"/>
    <property type="match status" value="1"/>
</dbReference>